<dbReference type="FunFam" id="3.90.550.10:FF:000075">
    <property type="entry name" value="Probable UDP-N-acetylglucosamine pyrophosphorylase"/>
    <property type="match status" value="1"/>
</dbReference>
<gene>
    <name evidence="9" type="primary">LOC114343759</name>
</gene>
<dbReference type="InParanoid" id="A0A6P7H2Z7"/>
<dbReference type="InterPro" id="IPR039741">
    <property type="entry name" value="UDP-sugar_pyrophosphorylase"/>
</dbReference>
<dbReference type="Gene3D" id="3.90.550.10">
    <property type="entry name" value="Spore Coat Polysaccharide Biosynthesis Protein SpsA, Chain A"/>
    <property type="match status" value="1"/>
</dbReference>
<dbReference type="CDD" id="cd04193">
    <property type="entry name" value="UDPGlcNAc_PPase"/>
    <property type="match status" value="1"/>
</dbReference>
<evidence type="ECO:0000313" key="9">
    <source>
        <dbReference type="RefSeq" id="XP_028150400.1"/>
    </source>
</evidence>
<dbReference type="InterPro" id="IPR002618">
    <property type="entry name" value="UDPGP_fam"/>
</dbReference>
<evidence type="ECO:0000256" key="3">
    <source>
        <dbReference type="ARBA" id="ARBA00012457"/>
    </source>
</evidence>
<dbReference type="Pfam" id="PF01704">
    <property type="entry name" value="UDPGP"/>
    <property type="match status" value="1"/>
</dbReference>
<dbReference type="EnsemblMetazoa" id="XM_028294599.2">
    <property type="protein sequence ID" value="XP_028150400.1"/>
    <property type="gene ID" value="LOC114343759"/>
</dbReference>
<comment type="pathway">
    <text evidence="1">Nucleotide-sugar biosynthesis; UDP-N-acetyl-alpha-D-glucosamine biosynthesis; UDP-N-acetyl-alpha-D-glucosamine from N-acetyl-alpha-D-glucosamine 1-phosphate: step 1/1.</text>
</comment>
<accession>A0A6P7H2Z7</accession>
<name>A0A6P7H2Z7_DIAVI</name>
<dbReference type="GeneID" id="114343759"/>
<sequence length="485" mass="54697">MALAELEDILFTHNQQHLLSFWSDLSEDEQNSLVTQLRSINFEQVNDVFYRAQSYMQEGIQKLDDYMEPVPPNQFEAEVKLDPGVLDEYFMQGLNEISKGHVGVILLAGGQGSRLGVTYPKGMFPLDLPSGKTLFQIQAERIRRIQNIATEKTGRKGKISWFIMTSQATHEATANYLNKHGYFGLNREDVILFQQGVLPSFDFEGKIILEEKHKISLAPDGNGGIYSALKKNKILEIMRKKGIKCVHVYSVDNILVKVADPNFIGYCVKKGADCGAKVIPKENPYEALGVVCQVDGKFQVVEYSEVTDKTANLRDDSGELVFRAGSICNHFFTTDFLEKASNLYEKKLKPHVAKKKISFVDKDGNKIQPIEPNGIKIEKFIFDVFEFSEKFVTWEVPRTTEFSPLKNCENVHKDCPSTCRRDLLDLHRRYVKQAGGIVESAEVEISPLLSYAGENLKEKVEGKTFSKRTVLLADEETISNGINGS</sequence>
<evidence type="ECO:0000313" key="7">
    <source>
        <dbReference type="EnsemblMetazoa" id="XP_028150400.1"/>
    </source>
</evidence>
<evidence type="ECO:0000313" key="8">
    <source>
        <dbReference type="Proteomes" id="UP001652700"/>
    </source>
</evidence>
<dbReference type="RefSeq" id="XP_028150400.1">
    <property type="nucleotide sequence ID" value="XM_028294599.1"/>
</dbReference>
<evidence type="ECO:0000256" key="2">
    <source>
        <dbReference type="ARBA" id="ARBA00010401"/>
    </source>
</evidence>
<dbReference type="PANTHER" id="PTHR11952">
    <property type="entry name" value="UDP- GLUCOSE PYROPHOSPHORYLASE"/>
    <property type="match status" value="1"/>
</dbReference>
<evidence type="ECO:0000256" key="6">
    <source>
        <dbReference type="ARBA" id="ARBA00048493"/>
    </source>
</evidence>
<dbReference type="GO" id="GO:0006048">
    <property type="term" value="P:UDP-N-acetylglucosamine biosynthetic process"/>
    <property type="evidence" value="ECO:0007669"/>
    <property type="project" value="TreeGrafter"/>
</dbReference>
<reference evidence="9" key="1">
    <citation type="submission" date="2025-04" db="UniProtKB">
        <authorList>
            <consortium name="RefSeq"/>
        </authorList>
    </citation>
    <scope>IDENTIFICATION</scope>
</reference>
<protein>
    <recommendedName>
        <fullName evidence="3">UDP-N-acetylglucosamine diphosphorylase</fullName>
        <ecNumber evidence="3">2.7.7.23</ecNumber>
    </recommendedName>
</protein>
<reference evidence="7" key="2">
    <citation type="submission" date="2025-05" db="UniProtKB">
        <authorList>
            <consortium name="EnsemblMetazoa"/>
        </authorList>
    </citation>
    <scope>IDENTIFICATION</scope>
</reference>
<keyword evidence="4" id="KW-0808">Transferase</keyword>
<dbReference type="FunCoup" id="A0A6P7H2Z7">
    <property type="interactions" value="998"/>
</dbReference>
<dbReference type="EC" id="2.7.7.23" evidence="3"/>
<organism evidence="9">
    <name type="scientific">Diabrotica virgifera virgifera</name>
    <name type="common">western corn rootworm</name>
    <dbReference type="NCBI Taxonomy" id="50390"/>
    <lineage>
        <taxon>Eukaryota</taxon>
        <taxon>Metazoa</taxon>
        <taxon>Ecdysozoa</taxon>
        <taxon>Arthropoda</taxon>
        <taxon>Hexapoda</taxon>
        <taxon>Insecta</taxon>
        <taxon>Pterygota</taxon>
        <taxon>Neoptera</taxon>
        <taxon>Endopterygota</taxon>
        <taxon>Coleoptera</taxon>
        <taxon>Polyphaga</taxon>
        <taxon>Cucujiformia</taxon>
        <taxon>Chrysomeloidea</taxon>
        <taxon>Chrysomelidae</taxon>
        <taxon>Galerucinae</taxon>
        <taxon>Diabroticina</taxon>
        <taxon>Diabroticites</taxon>
        <taxon>Diabrotica</taxon>
    </lineage>
</organism>
<dbReference type="Proteomes" id="UP001652700">
    <property type="component" value="Unplaced"/>
</dbReference>
<proteinExistence type="inferred from homology"/>
<comment type="similarity">
    <text evidence="2">Belongs to the UDPGP type 1 family.</text>
</comment>
<keyword evidence="8" id="KW-1185">Reference proteome</keyword>
<comment type="catalytic activity">
    <reaction evidence="6">
        <text>N-acetyl-alpha-D-glucosamine 1-phosphate + UTP + H(+) = UDP-N-acetyl-alpha-D-glucosamine + diphosphate</text>
        <dbReference type="Rhea" id="RHEA:13509"/>
        <dbReference type="ChEBI" id="CHEBI:15378"/>
        <dbReference type="ChEBI" id="CHEBI:33019"/>
        <dbReference type="ChEBI" id="CHEBI:46398"/>
        <dbReference type="ChEBI" id="CHEBI:57705"/>
        <dbReference type="ChEBI" id="CHEBI:57776"/>
        <dbReference type="EC" id="2.7.7.23"/>
    </reaction>
</comment>
<dbReference type="AlphaFoldDB" id="A0A6P7H2Z7"/>
<keyword evidence="5" id="KW-0548">Nucleotidyltransferase</keyword>
<dbReference type="InterPro" id="IPR029044">
    <property type="entry name" value="Nucleotide-diphossugar_trans"/>
</dbReference>
<evidence type="ECO:0000256" key="5">
    <source>
        <dbReference type="ARBA" id="ARBA00022695"/>
    </source>
</evidence>
<evidence type="ECO:0000256" key="1">
    <source>
        <dbReference type="ARBA" id="ARBA00005208"/>
    </source>
</evidence>
<dbReference type="SUPFAM" id="SSF53448">
    <property type="entry name" value="Nucleotide-diphospho-sugar transferases"/>
    <property type="match status" value="1"/>
</dbReference>
<dbReference type="KEGG" id="dvv:114343759"/>
<dbReference type="PANTHER" id="PTHR11952:SF2">
    <property type="entry name" value="LD24639P"/>
    <property type="match status" value="1"/>
</dbReference>
<evidence type="ECO:0000256" key="4">
    <source>
        <dbReference type="ARBA" id="ARBA00022679"/>
    </source>
</evidence>
<dbReference type="OrthoDB" id="532420at2759"/>
<dbReference type="GO" id="GO:0003977">
    <property type="term" value="F:UDP-N-acetylglucosamine diphosphorylase activity"/>
    <property type="evidence" value="ECO:0007669"/>
    <property type="project" value="UniProtKB-EC"/>
</dbReference>